<sequence length="51" mass="5688">MPTSLKDKFIGAWKLISYAENPVDGSALFYPMSEKPMASSCIRQMVSCRSN</sequence>
<evidence type="ECO:0008006" key="3">
    <source>
        <dbReference type="Google" id="ProtNLM"/>
    </source>
</evidence>
<accession>A0A098LJG3</accession>
<name>A0A098LJG3_9BACT</name>
<proteinExistence type="predicted"/>
<evidence type="ECO:0000313" key="2">
    <source>
        <dbReference type="Proteomes" id="UP000030185"/>
    </source>
</evidence>
<evidence type="ECO:0000313" key="1">
    <source>
        <dbReference type="EMBL" id="GAL87105.1"/>
    </source>
</evidence>
<gene>
    <name evidence="1" type="ORF">MYP_4335</name>
</gene>
<dbReference type="Proteomes" id="UP000030185">
    <property type="component" value="Unassembled WGS sequence"/>
</dbReference>
<comment type="caution">
    <text evidence="1">The sequence shown here is derived from an EMBL/GenBank/DDBJ whole genome shotgun (WGS) entry which is preliminary data.</text>
</comment>
<dbReference type="AlphaFoldDB" id="A0A098LJG3"/>
<keyword evidence="2" id="KW-1185">Reference proteome</keyword>
<dbReference type="STRING" id="153721.MYP_4335"/>
<protein>
    <recommendedName>
        <fullName evidence="3">Lipocalin-like domain-containing protein</fullName>
    </recommendedName>
</protein>
<dbReference type="EMBL" id="BBLT01000011">
    <property type="protein sequence ID" value="GAL87105.1"/>
    <property type="molecule type" value="Genomic_DNA"/>
</dbReference>
<organism evidence="1 2">
    <name type="scientific">Sporocytophaga myxococcoides</name>
    <dbReference type="NCBI Taxonomy" id="153721"/>
    <lineage>
        <taxon>Bacteria</taxon>
        <taxon>Pseudomonadati</taxon>
        <taxon>Bacteroidota</taxon>
        <taxon>Cytophagia</taxon>
        <taxon>Cytophagales</taxon>
        <taxon>Cytophagaceae</taxon>
        <taxon>Sporocytophaga</taxon>
    </lineage>
</organism>
<reference evidence="1 2" key="1">
    <citation type="submission" date="2014-09" db="EMBL/GenBank/DDBJ databases">
        <title>Sporocytophaga myxococcoides PG-01 genome sequencing.</title>
        <authorList>
            <person name="Liu L."/>
            <person name="Gao P.J."/>
            <person name="Chen G.J."/>
            <person name="Wang L.S."/>
        </authorList>
    </citation>
    <scope>NUCLEOTIDE SEQUENCE [LARGE SCALE GENOMIC DNA]</scope>
    <source>
        <strain evidence="1 2">PG-01</strain>
    </source>
</reference>